<dbReference type="PANTHER" id="PTHR10073">
    <property type="entry name" value="DNA MISMATCH REPAIR PROTEIN MLH, PMS, MUTL"/>
    <property type="match status" value="1"/>
</dbReference>
<protein>
    <submittedName>
        <fullName evidence="5">DNA mismatch repair protein</fullName>
    </submittedName>
</protein>
<reference evidence="5 6" key="1">
    <citation type="submission" date="2017-07" db="EMBL/GenBank/DDBJ databases">
        <title>An improved, manually edited Actinidia chinensis var. chinensis (kiwifruit) genome highlights the challenges associated with draft genomes and gene prediction in plants.</title>
        <authorList>
            <person name="Pilkington S."/>
            <person name="Crowhurst R."/>
            <person name="Hilario E."/>
            <person name="Nardozza S."/>
            <person name="Fraser L."/>
            <person name="Peng Y."/>
            <person name="Gunaseelan K."/>
            <person name="Simpson R."/>
            <person name="Tahir J."/>
            <person name="Deroles S."/>
            <person name="Templeton K."/>
            <person name="Luo Z."/>
            <person name="Davy M."/>
            <person name="Cheng C."/>
            <person name="Mcneilage M."/>
            <person name="Scaglione D."/>
            <person name="Liu Y."/>
            <person name="Zhang Q."/>
            <person name="Datson P."/>
            <person name="De Silva N."/>
            <person name="Gardiner S."/>
            <person name="Bassett H."/>
            <person name="Chagne D."/>
            <person name="Mccallum J."/>
            <person name="Dzierzon H."/>
            <person name="Deng C."/>
            <person name="Wang Y.-Y."/>
            <person name="Barron N."/>
            <person name="Manako K."/>
            <person name="Bowen J."/>
            <person name="Foster T."/>
            <person name="Erridge Z."/>
            <person name="Tiffin H."/>
            <person name="Waite C."/>
            <person name="Davies K."/>
            <person name="Grierson E."/>
            <person name="Laing W."/>
            <person name="Kirk R."/>
            <person name="Chen X."/>
            <person name="Wood M."/>
            <person name="Montefiori M."/>
            <person name="Brummell D."/>
            <person name="Schwinn K."/>
            <person name="Catanach A."/>
            <person name="Fullerton C."/>
            <person name="Li D."/>
            <person name="Meiyalaghan S."/>
            <person name="Nieuwenhuizen N."/>
            <person name="Read N."/>
            <person name="Prakash R."/>
            <person name="Hunter D."/>
            <person name="Zhang H."/>
            <person name="Mckenzie M."/>
            <person name="Knabel M."/>
            <person name="Harris A."/>
            <person name="Allan A."/>
            <person name="Chen A."/>
            <person name="Janssen B."/>
            <person name="Plunkett B."/>
            <person name="Dwamena C."/>
            <person name="Voogd C."/>
            <person name="Leif D."/>
            <person name="Lafferty D."/>
            <person name="Souleyre E."/>
            <person name="Varkonyi-Gasic E."/>
            <person name="Gambi F."/>
            <person name="Hanley J."/>
            <person name="Yao J.-L."/>
            <person name="Cheung J."/>
            <person name="David K."/>
            <person name="Warren B."/>
            <person name="Marsh K."/>
            <person name="Snowden K."/>
            <person name="Lin-Wang K."/>
            <person name="Brian L."/>
            <person name="Martinez-Sanchez M."/>
            <person name="Wang M."/>
            <person name="Ileperuma N."/>
            <person name="Macnee N."/>
            <person name="Campin R."/>
            <person name="Mcatee P."/>
            <person name="Drummond R."/>
            <person name="Espley R."/>
            <person name="Ireland H."/>
            <person name="Wu R."/>
            <person name="Atkinson R."/>
            <person name="Karunairetnam S."/>
            <person name="Bulley S."/>
            <person name="Chunkath S."/>
            <person name="Hanley Z."/>
            <person name="Storey R."/>
            <person name="Thrimawithana A."/>
            <person name="Thomson S."/>
            <person name="David C."/>
            <person name="Testolin R."/>
        </authorList>
    </citation>
    <scope>NUCLEOTIDE SEQUENCE [LARGE SCALE GENOMIC DNA]</scope>
    <source>
        <strain evidence="6">cv. Red5</strain>
        <tissue evidence="5">Young leaf</tissue>
    </source>
</reference>
<dbReference type="InterPro" id="IPR036890">
    <property type="entry name" value="HATPase_C_sf"/>
</dbReference>
<evidence type="ECO:0000313" key="6">
    <source>
        <dbReference type="Proteomes" id="UP000241394"/>
    </source>
</evidence>
<dbReference type="OrthoDB" id="429932at2759"/>
<evidence type="ECO:0000256" key="1">
    <source>
        <dbReference type="ARBA" id="ARBA00006082"/>
    </source>
</evidence>
<gene>
    <name evidence="5" type="ORF">CEY00_Acc24347</name>
</gene>
<dbReference type="GO" id="GO:0140664">
    <property type="term" value="F:ATP-dependent DNA damage sensor activity"/>
    <property type="evidence" value="ECO:0007669"/>
    <property type="project" value="InterPro"/>
</dbReference>
<evidence type="ECO:0000259" key="4">
    <source>
        <dbReference type="SMART" id="SM01340"/>
    </source>
</evidence>
<dbReference type="Gene3D" id="3.30.230.10">
    <property type="match status" value="1"/>
</dbReference>
<dbReference type="InterPro" id="IPR014790">
    <property type="entry name" value="MutL_C"/>
</dbReference>
<dbReference type="SMART" id="SM00853">
    <property type="entry name" value="MutL_C"/>
    <property type="match status" value="1"/>
</dbReference>
<dbReference type="GO" id="GO:0005524">
    <property type="term" value="F:ATP binding"/>
    <property type="evidence" value="ECO:0007669"/>
    <property type="project" value="InterPro"/>
</dbReference>
<sequence>MGDIKHLPEAVHSSVRSGVVLFDLTRVVEELIFNSLDAGATKISVAVGVGTCYIKVVDNGCGITRDGLVLLGQRYATSKFDQLAETDAVTGGFGFRGEALSSISDVSLLEVITKAHGRPNGYRKVVKGCKCLYLGIDDGRQDVGTTVIVRDLFYNQPVRRKHIQSSDDELFCTVPSSSPLSLLTSGFGIEVSSFLHELSVTDGVLKLLGYMSTPHDTSSVKAFQYIYINSRYMCKGPIHKLLNELAVRFNSLDLQKANIGSQNVKPNKSQTYTTYILNLCCPRSWYDITFEPSKTSVDFKDWFPVIGFIEKSIIRFWNEKSSYGELLSQGTDMLEVDNMPRKADNTSSPEDLPAKYESSKIRFMIHNEPASFGPPSPRLEMLTKECDLMSYQKYNRFTSHNASKFKEHQTGSGLVYENNYKFQSGDGLFAPSRVNTNRESGSYLQAPDNNIFSAEDHLLGNKLFAAEKPYDNRVHISDPNFKDDNLNADANMSNEHTRTESSFDCFETCNDVYKFSNDLEKPFLQHCSSSRSLPLDGESHMSSERFDFQIDGLRTKRMRLEPDDLVDVGEVNKHCSSLTRLPLDGESLMSAERFDFQIDGLRAKRKWLEPDDLVDVGEVNKHRSSSRRLPLNGESRMSSERFDFQIDVLRTKRKRLELDDLVDVGDVDGNDHRFAFLWKDQWQDKGASVLPSPRPMTKSEVPINLDFLSSDRVKSYAIGGDFLSREIDLSLDSVANIRHFSSSDELFGSEWCPMMSDPLSGTKYLGVEKFSDEDALGRCIKYDTNDRYDYMEDREIKDHISHCDDPMQNSASRETCSLSSWTNMYSDFKSYTRSPEDSNRFLPEHTLDDILFPKYSEILSEETELLCLDSCGKRNGNCHAVTAHHISSSIYNDKDEKQKHKIIYQAKMFACKKMPRRRCHSAPPFYRGKKKIFSLNNHLTTAGKPKTHTIDDVPTSEESNELKYSQRPTGVYQAHTELKSVEDLLVYTRPDNKKAPAVSDDKKFKMENKSEDLHICSMDSGEDIQDPLDSGPKWWKSCPRTANGDKLHNTYNEDAILDVSSGILHLAGDSLVPKSINKNCLEDAKVLLQVDKKFIPVVFSGVLAIIDQHAADERIRLEELRQKVLSGEKKTVTYLDTEQKLVLPEIEYQLLYNYAEQIQNWGWLCNIHAPGSRSFTKNLNLLHKQPTAITLIAVPCILGVNLTHVDLLEFLQQLADTDGSSTIPPSVHRILNFKACRGAIMFGDTLLPSECSLIVEELKKTSLCFQCAHGRPTTVPLVNLEALHKQIGKLGSWNGSSNGLWHGLRRHELSLERASHRLSSARGQC</sequence>
<dbReference type="STRING" id="1590841.A0A2R6Q1V8"/>
<comment type="similarity">
    <text evidence="1">Belongs to the DNA mismatch repair MutL/HexB family.</text>
</comment>
<proteinExistence type="inferred from homology"/>
<keyword evidence="2" id="KW-0227">DNA damage</keyword>
<dbReference type="Pfam" id="PF08676">
    <property type="entry name" value="MutL_C"/>
    <property type="match status" value="1"/>
</dbReference>
<dbReference type="EMBL" id="NKQK01000021">
    <property type="protein sequence ID" value="PSS00379.1"/>
    <property type="molecule type" value="Genomic_DNA"/>
</dbReference>
<dbReference type="InterPro" id="IPR042121">
    <property type="entry name" value="MutL_C_regsub"/>
</dbReference>
<dbReference type="PROSITE" id="PS00058">
    <property type="entry name" value="DNA_MISMATCH_REPAIR_1"/>
    <property type="match status" value="1"/>
</dbReference>
<evidence type="ECO:0000256" key="2">
    <source>
        <dbReference type="ARBA" id="ARBA00022763"/>
    </source>
</evidence>
<dbReference type="GO" id="GO:0006298">
    <property type="term" value="P:mismatch repair"/>
    <property type="evidence" value="ECO:0007669"/>
    <property type="project" value="InterPro"/>
</dbReference>
<keyword evidence="6" id="KW-1185">Reference proteome</keyword>
<evidence type="ECO:0000313" key="5">
    <source>
        <dbReference type="EMBL" id="PSS00379.1"/>
    </source>
</evidence>
<accession>A0A2R6Q1V8</accession>
<dbReference type="Gene3D" id="3.30.1540.20">
    <property type="entry name" value="MutL, C-terminal domain, dimerisation subdomain"/>
    <property type="match status" value="1"/>
</dbReference>
<comment type="caution">
    <text evidence="5">The sequence shown here is derived from an EMBL/GenBank/DDBJ whole genome shotgun (WGS) entry which is preliminary data.</text>
</comment>
<dbReference type="Gene3D" id="3.30.1370.100">
    <property type="entry name" value="MutL, C-terminal domain, regulatory subdomain"/>
    <property type="match status" value="1"/>
</dbReference>
<dbReference type="InterPro" id="IPR014762">
    <property type="entry name" value="DNA_mismatch_repair_CS"/>
</dbReference>
<dbReference type="SUPFAM" id="SSF118116">
    <property type="entry name" value="DNA mismatch repair protein MutL"/>
    <property type="match status" value="1"/>
</dbReference>
<dbReference type="InParanoid" id="A0A2R6Q1V8"/>
<dbReference type="InterPro" id="IPR038973">
    <property type="entry name" value="MutL/Mlh/Pms-like"/>
</dbReference>
<dbReference type="InterPro" id="IPR037198">
    <property type="entry name" value="MutL_C_sf"/>
</dbReference>
<dbReference type="GO" id="GO:0016887">
    <property type="term" value="F:ATP hydrolysis activity"/>
    <property type="evidence" value="ECO:0007669"/>
    <property type="project" value="InterPro"/>
</dbReference>
<reference evidence="6" key="2">
    <citation type="journal article" date="2018" name="BMC Genomics">
        <title>A manually annotated Actinidia chinensis var. chinensis (kiwifruit) genome highlights the challenges associated with draft genomes and gene prediction in plants.</title>
        <authorList>
            <person name="Pilkington S.M."/>
            <person name="Crowhurst R."/>
            <person name="Hilario E."/>
            <person name="Nardozza S."/>
            <person name="Fraser L."/>
            <person name="Peng Y."/>
            <person name="Gunaseelan K."/>
            <person name="Simpson R."/>
            <person name="Tahir J."/>
            <person name="Deroles S.C."/>
            <person name="Templeton K."/>
            <person name="Luo Z."/>
            <person name="Davy M."/>
            <person name="Cheng C."/>
            <person name="McNeilage M."/>
            <person name="Scaglione D."/>
            <person name="Liu Y."/>
            <person name="Zhang Q."/>
            <person name="Datson P."/>
            <person name="De Silva N."/>
            <person name="Gardiner S.E."/>
            <person name="Bassett H."/>
            <person name="Chagne D."/>
            <person name="McCallum J."/>
            <person name="Dzierzon H."/>
            <person name="Deng C."/>
            <person name="Wang Y.Y."/>
            <person name="Barron L."/>
            <person name="Manako K."/>
            <person name="Bowen J."/>
            <person name="Foster T.M."/>
            <person name="Erridge Z.A."/>
            <person name="Tiffin H."/>
            <person name="Waite C.N."/>
            <person name="Davies K.M."/>
            <person name="Grierson E.P."/>
            <person name="Laing W.A."/>
            <person name="Kirk R."/>
            <person name="Chen X."/>
            <person name="Wood M."/>
            <person name="Montefiori M."/>
            <person name="Brummell D.A."/>
            <person name="Schwinn K.E."/>
            <person name="Catanach A."/>
            <person name="Fullerton C."/>
            <person name="Li D."/>
            <person name="Meiyalaghan S."/>
            <person name="Nieuwenhuizen N."/>
            <person name="Read N."/>
            <person name="Prakash R."/>
            <person name="Hunter D."/>
            <person name="Zhang H."/>
            <person name="McKenzie M."/>
            <person name="Knabel M."/>
            <person name="Harris A."/>
            <person name="Allan A.C."/>
            <person name="Gleave A."/>
            <person name="Chen A."/>
            <person name="Janssen B.J."/>
            <person name="Plunkett B."/>
            <person name="Ampomah-Dwamena C."/>
            <person name="Voogd C."/>
            <person name="Leif D."/>
            <person name="Lafferty D."/>
            <person name="Souleyre E.J.F."/>
            <person name="Varkonyi-Gasic E."/>
            <person name="Gambi F."/>
            <person name="Hanley J."/>
            <person name="Yao J.L."/>
            <person name="Cheung J."/>
            <person name="David K.M."/>
            <person name="Warren B."/>
            <person name="Marsh K."/>
            <person name="Snowden K.C."/>
            <person name="Lin-Wang K."/>
            <person name="Brian L."/>
            <person name="Martinez-Sanchez M."/>
            <person name="Wang M."/>
            <person name="Ileperuma N."/>
            <person name="Macnee N."/>
            <person name="Campin R."/>
            <person name="McAtee P."/>
            <person name="Drummond R.S.M."/>
            <person name="Espley R.V."/>
            <person name="Ireland H.S."/>
            <person name="Wu R."/>
            <person name="Atkinson R.G."/>
            <person name="Karunairetnam S."/>
            <person name="Bulley S."/>
            <person name="Chunkath S."/>
            <person name="Hanley Z."/>
            <person name="Storey R."/>
            <person name="Thrimawithana A.H."/>
            <person name="Thomson S."/>
            <person name="David C."/>
            <person name="Testolin R."/>
            <person name="Huang H."/>
            <person name="Hellens R.P."/>
            <person name="Schaffer R.J."/>
        </authorList>
    </citation>
    <scope>NUCLEOTIDE SEQUENCE [LARGE SCALE GENOMIC DNA]</scope>
    <source>
        <strain evidence="6">cv. Red5</strain>
    </source>
</reference>
<feature type="domain" description="MutL C-terminal dimerisation" evidence="3">
    <location>
        <begin position="1086"/>
        <end position="1246"/>
    </location>
</feature>
<organism evidence="5 6">
    <name type="scientific">Actinidia chinensis var. chinensis</name>
    <name type="common">Chinese soft-hair kiwi</name>
    <dbReference type="NCBI Taxonomy" id="1590841"/>
    <lineage>
        <taxon>Eukaryota</taxon>
        <taxon>Viridiplantae</taxon>
        <taxon>Streptophyta</taxon>
        <taxon>Embryophyta</taxon>
        <taxon>Tracheophyta</taxon>
        <taxon>Spermatophyta</taxon>
        <taxon>Magnoliopsida</taxon>
        <taxon>eudicotyledons</taxon>
        <taxon>Gunneridae</taxon>
        <taxon>Pentapetalae</taxon>
        <taxon>asterids</taxon>
        <taxon>Ericales</taxon>
        <taxon>Actinidiaceae</taxon>
        <taxon>Actinidia</taxon>
    </lineage>
</organism>
<dbReference type="FunFam" id="3.30.1370.100:FF:000007">
    <property type="entry name" value="MUTL protein homolog 3"/>
    <property type="match status" value="1"/>
</dbReference>
<dbReference type="Proteomes" id="UP000241394">
    <property type="component" value="Chromosome LG21"/>
</dbReference>
<dbReference type="Pfam" id="PF13589">
    <property type="entry name" value="HATPase_c_3"/>
    <property type="match status" value="1"/>
</dbReference>
<dbReference type="InterPro" id="IPR014721">
    <property type="entry name" value="Ribsml_uS5_D2-typ_fold_subgr"/>
</dbReference>
<dbReference type="OMA" id="DHHAVEH"/>
<dbReference type="FunCoup" id="A0A2R6Q1V8">
    <property type="interactions" value="2876"/>
</dbReference>
<name>A0A2R6Q1V8_ACTCC</name>
<dbReference type="Gramene" id="PSS00379">
    <property type="protein sequence ID" value="PSS00379"/>
    <property type="gene ID" value="CEY00_Acc24347"/>
</dbReference>
<dbReference type="InterPro" id="IPR013507">
    <property type="entry name" value="DNA_mismatch_S5_2-like"/>
</dbReference>
<dbReference type="GO" id="GO:0030983">
    <property type="term" value="F:mismatched DNA binding"/>
    <property type="evidence" value="ECO:0007669"/>
    <property type="project" value="InterPro"/>
</dbReference>
<dbReference type="InterPro" id="IPR042120">
    <property type="entry name" value="MutL_C_dimsub"/>
</dbReference>
<dbReference type="InterPro" id="IPR020568">
    <property type="entry name" value="Ribosomal_Su5_D2-typ_SF"/>
</dbReference>
<dbReference type="SUPFAM" id="SSF54211">
    <property type="entry name" value="Ribosomal protein S5 domain 2-like"/>
    <property type="match status" value="1"/>
</dbReference>
<dbReference type="GO" id="GO:0032300">
    <property type="term" value="C:mismatch repair complex"/>
    <property type="evidence" value="ECO:0007669"/>
    <property type="project" value="InterPro"/>
</dbReference>
<feature type="domain" description="DNA mismatch repair protein S5" evidence="4">
    <location>
        <begin position="183"/>
        <end position="318"/>
    </location>
</feature>
<dbReference type="SMART" id="SM01340">
    <property type="entry name" value="DNA_mis_repair"/>
    <property type="match status" value="1"/>
</dbReference>
<dbReference type="SUPFAM" id="SSF55874">
    <property type="entry name" value="ATPase domain of HSP90 chaperone/DNA topoisomerase II/histidine kinase"/>
    <property type="match status" value="1"/>
</dbReference>
<evidence type="ECO:0000259" key="3">
    <source>
        <dbReference type="SMART" id="SM00853"/>
    </source>
</evidence>
<dbReference type="PANTHER" id="PTHR10073:SF47">
    <property type="entry name" value="DNA MISMATCH REPAIR PROTEIN MLH3"/>
    <property type="match status" value="1"/>
</dbReference>
<dbReference type="Gene3D" id="3.30.565.10">
    <property type="entry name" value="Histidine kinase-like ATPase, C-terminal domain"/>
    <property type="match status" value="1"/>
</dbReference>
<dbReference type="Pfam" id="PF01119">
    <property type="entry name" value="DNA_mis_repair"/>
    <property type="match status" value="1"/>
</dbReference>